<evidence type="ECO:0000313" key="2">
    <source>
        <dbReference type="EMBL" id="CAF4573627.1"/>
    </source>
</evidence>
<organism evidence="1 3">
    <name type="scientific">Didymodactylos carnosus</name>
    <dbReference type="NCBI Taxonomy" id="1234261"/>
    <lineage>
        <taxon>Eukaryota</taxon>
        <taxon>Metazoa</taxon>
        <taxon>Spiralia</taxon>
        <taxon>Gnathifera</taxon>
        <taxon>Rotifera</taxon>
        <taxon>Eurotatoria</taxon>
        <taxon>Bdelloidea</taxon>
        <taxon>Philodinida</taxon>
        <taxon>Philodinidae</taxon>
        <taxon>Didymodactylos</taxon>
    </lineage>
</organism>
<evidence type="ECO:0000313" key="3">
    <source>
        <dbReference type="Proteomes" id="UP000663829"/>
    </source>
</evidence>
<feature type="non-terminal residue" evidence="1">
    <location>
        <position position="57"/>
    </location>
</feature>
<proteinExistence type="predicted"/>
<evidence type="ECO:0000313" key="1">
    <source>
        <dbReference type="EMBL" id="CAF1649041.1"/>
    </source>
</evidence>
<keyword evidence="3" id="KW-1185">Reference proteome</keyword>
<dbReference type="Proteomes" id="UP000663829">
    <property type="component" value="Unassembled WGS sequence"/>
</dbReference>
<feature type="non-terminal residue" evidence="1">
    <location>
        <position position="1"/>
    </location>
</feature>
<dbReference type="AlphaFoldDB" id="A0A816E851"/>
<comment type="caution">
    <text evidence="1">The sequence shown here is derived from an EMBL/GenBank/DDBJ whole genome shotgun (WGS) entry which is preliminary data.</text>
</comment>
<gene>
    <name evidence="1" type="ORF">GPM918_LOCUS45399</name>
    <name evidence="2" type="ORF">SRO942_LOCUS47869</name>
</gene>
<sequence>HHLKEFALSGGMNAQLSITPLKKRELNQLCIEGIIKDGRSFGDLRRSGMMEIINGLQ</sequence>
<dbReference type="Proteomes" id="UP000681722">
    <property type="component" value="Unassembled WGS sequence"/>
</dbReference>
<accession>A0A816E851</accession>
<name>A0A816E851_9BILA</name>
<reference evidence="1" key="1">
    <citation type="submission" date="2021-02" db="EMBL/GenBank/DDBJ databases">
        <authorList>
            <person name="Nowell W R."/>
        </authorList>
    </citation>
    <scope>NUCLEOTIDE SEQUENCE</scope>
</reference>
<dbReference type="OrthoDB" id="10208920at2759"/>
<dbReference type="EMBL" id="CAJOBC010120864">
    <property type="protein sequence ID" value="CAF4573627.1"/>
    <property type="molecule type" value="Genomic_DNA"/>
</dbReference>
<dbReference type="EMBL" id="CAJNOQ010050584">
    <property type="protein sequence ID" value="CAF1649041.1"/>
    <property type="molecule type" value="Genomic_DNA"/>
</dbReference>
<protein>
    <submittedName>
        <fullName evidence="1">Uncharacterized protein</fullName>
    </submittedName>
</protein>